<accession>A0A5C5ZUD5</accession>
<protein>
    <recommendedName>
        <fullName evidence="3">Sialidase domain-containing protein</fullName>
    </recommendedName>
</protein>
<sequence>MIAFGVDGEGYLHLAWGMHNHDLRYIRSASPATLAGPIAFGEEITVTGSAEGLVTYPQFYNTPAGDLLFSYRTGNDSGGGSGNGDTQVNRCDLSARRWEPMHRPLFDGDPAPSEDAEPRTVNSYPNNLAWGLDGELHMTWTCRDTWRWQSNSHLYYARSSDGGATWRTSSGEPLPLPLSEANAERIAVIPEGSSLINQASMTVDREGRPLVATWWAPGAHDSPPNHSREYMLVHHDGERWRTSQITHRNAQDDSRRAEDVRDLARPIVLVDDTGRTLVVMRYDRRGDVVTVAHSTDRKNWELLDLTIEPLGTWEPNHDAELWRREGRLHLLHQRVGLGERSSPIGVLEWDARGYFVGR</sequence>
<dbReference type="InterPro" id="IPR036278">
    <property type="entry name" value="Sialidase_sf"/>
</dbReference>
<dbReference type="AlphaFoldDB" id="A0A5C5ZUD5"/>
<dbReference type="EMBL" id="SJPQ01000001">
    <property type="protein sequence ID" value="TWT89783.1"/>
    <property type="molecule type" value="Genomic_DNA"/>
</dbReference>
<dbReference type="Gene3D" id="2.120.10.10">
    <property type="match status" value="1"/>
</dbReference>
<evidence type="ECO:0000313" key="1">
    <source>
        <dbReference type="EMBL" id="TWT89783.1"/>
    </source>
</evidence>
<evidence type="ECO:0008006" key="3">
    <source>
        <dbReference type="Google" id="ProtNLM"/>
    </source>
</evidence>
<comment type="caution">
    <text evidence="1">The sequence shown here is derived from an EMBL/GenBank/DDBJ whole genome shotgun (WGS) entry which is preliminary data.</text>
</comment>
<dbReference type="SUPFAM" id="SSF50939">
    <property type="entry name" value="Sialidases"/>
    <property type="match status" value="1"/>
</dbReference>
<dbReference type="Proteomes" id="UP000315440">
    <property type="component" value="Unassembled WGS sequence"/>
</dbReference>
<dbReference type="RefSeq" id="WP_197525309.1">
    <property type="nucleotide sequence ID" value="NZ_SJPQ01000001.1"/>
</dbReference>
<evidence type="ECO:0000313" key="2">
    <source>
        <dbReference type="Proteomes" id="UP000315440"/>
    </source>
</evidence>
<keyword evidence="2" id="KW-1185">Reference proteome</keyword>
<organism evidence="1 2">
    <name type="scientific">Pseudobythopirellula maris</name>
    <dbReference type="NCBI Taxonomy" id="2527991"/>
    <lineage>
        <taxon>Bacteria</taxon>
        <taxon>Pseudomonadati</taxon>
        <taxon>Planctomycetota</taxon>
        <taxon>Planctomycetia</taxon>
        <taxon>Pirellulales</taxon>
        <taxon>Lacipirellulaceae</taxon>
        <taxon>Pseudobythopirellula</taxon>
    </lineage>
</organism>
<name>A0A5C5ZUD5_9BACT</name>
<proteinExistence type="predicted"/>
<gene>
    <name evidence="1" type="ORF">Mal64_01620</name>
</gene>
<dbReference type="Pfam" id="PF15892">
    <property type="entry name" value="BNR_4"/>
    <property type="match status" value="1"/>
</dbReference>
<reference evidence="1 2" key="1">
    <citation type="submission" date="2019-02" db="EMBL/GenBank/DDBJ databases">
        <title>Deep-cultivation of Planctomycetes and their phenomic and genomic characterization uncovers novel biology.</title>
        <authorList>
            <person name="Wiegand S."/>
            <person name="Jogler M."/>
            <person name="Boedeker C."/>
            <person name="Pinto D."/>
            <person name="Vollmers J."/>
            <person name="Rivas-Marin E."/>
            <person name="Kohn T."/>
            <person name="Peeters S.H."/>
            <person name="Heuer A."/>
            <person name="Rast P."/>
            <person name="Oberbeckmann S."/>
            <person name="Bunk B."/>
            <person name="Jeske O."/>
            <person name="Meyerdierks A."/>
            <person name="Storesund J.E."/>
            <person name="Kallscheuer N."/>
            <person name="Luecker S."/>
            <person name="Lage O.M."/>
            <person name="Pohl T."/>
            <person name="Merkel B.J."/>
            <person name="Hornburger P."/>
            <person name="Mueller R.-W."/>
            <person name="Bruemmer F."/>
            <person name="Labrenz M."/>
            <person name="Spormann A.M."/>
            <person name="Op Den Camp H."/>
            <person name="Overmann J."/>
            <person name="Amann R."/>
            <person name="Jetten M.S.M."/>
            <person name="Mascher T."/>
            <person name="Medema M.H."/>
            <person name="Devos D.P."/>
            <person name="Kaster A.-K."/>
            <person name="Ovreas L."/>
            <person name="Rohde M."/>
            <person name="Galperin M.Y."/>
            <person name="Jogler C."/>
        </authorList>
    </citation>
    <scope>NUCLEOTIDE SEQUENCE [LARGE SCALE GENOMIC DNA]</scope>
    <source>
        <strain evidence="1 2">Mal64</strain>
    </source>
</reference>